<evidence type="ECO:0000256" key="1">
    <source>
        <dbReference type="SAM" id="MobiDB-lite"/>
    </source>
</evidence>
<evidence type="ECO:0000313" key="2">
    <source>
        <dbReference type="EMBL" id="DAD22024.1"/>
    </source>
</evidence>
<dbReference type="PANTHER" id="PTHR33095:SF81">
    <property type="entry name" value="OS07G0619500 PROTEIN"/>
    <property type="match status" value="1"/>
</dbReference>
<sequence>MFSGSNSGHRGTRSLSPFRVSTFAWEEKEQQQSTRPFSSNSKSSSTLLSSLKGRKKWRMKDFLLFPSALEGRATDKGPFNICCVFLREEERGGEKGEGEEERSGRAGEGAAAAIATAVDVLVL</sequence>
<evidence type="ECO:0000313" key="3">
    <source>
        <dbReference type="Proteomes" id="UP000607653"/>
    </source>
</evidence>
<accession>A0A822XKC7</accession>
<organism evidence="2 3">
    <name type="scientific">Nelumbo nucifera</name>
    <name type="common">Sacred lotus</name>
    <dbReference type="NCBI Taxonomy" id="4432"/>
    <lineage>
        <taxon>Eukaryota</taxon>
        <taxon>Viridiplantae</taxon>
        <taxon>Streptophyta</taxon>
        <taxon>Embryophyta</taxon>
        <taxon>Tracheophyta</taxon>
        <taxon>Spermatophyta</taxon>
        <taxon>Magnoliopsida</taxon>
        <taxon>Proteales</taxon>
        <taxon>Nelumbonaceae</taxon>
        <taxon>Nelumbo</taxon>
    </lineage>
</organism>
<dbReference type="AlphaFoldDB" id="A0A822XKC7"/>
<name>A0A822XKC7_NELNU</name>
<dbReference type="EMBL" id="DUZY01000001">
    <property type="protein sequence ID" value="DAD22024.1"/>
    <property type="molecule type" value="Genomic_DNA"/>
</dbReference>
<proteinExistence type="predicted"/>
<keyword evidence="3" id="KW-1185">Reference proteome</keyword>
<dbReference type="Pfam" id="PF07816">
    <property type="entry name" value="DUF1645"/>
    <property type="match status" value="1"/>
</dbReference>
<comment type="caution">
    <text evidence="2">The sequence shown here is derived from an EMBL/GenBank/DDBJ whole genome shotgun (WGS) entry which is preliminary data.</text>
</comment>
<dbReference type="PANTHER" id="PTHR33095">
    <property type="entry name" value="OS07G0619500 PROTEIN"/>
    <property type="match status" value="1"/>
</dbReference>
<feature type="region of interest" description="Disordered" evidence="1">
    <location>
        <begin position="26"/>
        <end position="46"/>
    </location>
</feature>
<dbReference type="Proteomes" id="UP000607653">
    <property type="component" value="Unassembled WGS sequence"/>
</dbReference>
<dbReference type="InterPro" id="IPR012442">
    <property type="entry name" value="DUF1645_plant"/>
</dbReference>
<protein>
    <submittedName>
        <fullName evidence="2">Uncharacterized protein</fullName>
    </submittedName>
</protein>
<gene>
    <name evidence="2" type="ORF">HUJ06_023487</name>
</gene>
<reference evidence="2 3" key="1">
    <citation type="journal article" date="2020" name="Mol. Biol. Evol.">
        <title>Distinct Expression and Methylation Patterns for Genes with Different Fates following a Single Whole-Genome Duplication in Flowering Plants.</title>
        <authorList>
            <person name="Shi T."/>
            <person name="Rahmani R.S."/>
            <person name="Gugger P.F."/>
            <person name="Wang M."/>
            <person name="Li H."/>
            <person name="Zhang Y."/>
            <person name="Li Z."/>
            <person name="Wang Q."/>
            <person name="Van de Peer Y."/>
            <person name="Marchal K."/>
            <person name="Chen J."/>
        </authorList>
    </citation>
    <scope>NUCLEOTIDE SEQUENCE [LARGE SCALE GENOMIC DNA]</scope>
    <source>
        <tissue evidence="2">Leaf</tissue>
    </source>
</reference>